<name>A0ABR0FFC4_9PEZI</name>
<protein>
    <submittedName>
        <fullName evidence="1">Uncharacterized protein</fullName>
    </submittedName>
</protein>
<proteinExistence type="predicted"/>
<dbReference type="RefSeq" id="XP_062731109.1">
    <property type="nucleotide sequence ID" value="XM_062880398.1"/>
</dbReference>
<sequence length="186" mass="20860">MTLLETGRAVLSSSLLNLRGGDIFSLSESTPELVEQFTKSRAFLDENSAMARALRAVEDIENHRYRVGLRSQYARRIYKDKLTRAIESIRKKPMFEGFMSHATETDMLHAAKDGPMVALNVTHQLPNLDIQSIQARSSDPQSVETLSWLWDNIVLPVLDYLGYHGPPAGTGNSGSMPHIWWTPPAH</sequence>
<evidence type="ECO:0000313" key="1">
    <source>
        <dbReference type="EMBL" id="KAK4642133.1"/>
    </source>
</evidence>
<keyword evidence="2" id="KW-1185">Reference proteome</keyword>
<dbReference type="GeneID" id="87899880"/>
<dbReference type="Proteomes" id="UP001322138">
    <property type="component" value="Unassembled WGS sequence"/>
</dbReference>
<organism evidence="1 2">
    <name type="scientific">Podospora bellae-mahoneyi</name>
    <dbReference type="NCBI Taxonomy" id="2093777"/>
    <lineage>
        <taxon>Eukaryota</taxon>
        <taxon>Fungi</taxon>
        <taxon>Dikarya</taxon>
        <taxon>Ascomycota</taxon>
        <taxon>Pezizomycotina</taxon>
        <taxon>Sordariomycetes</taxon>
        <taxon>Sordariomycetidae</taxon>
        <taxon>Sordariales</taxon>
        <taxon>Podosporaceae</taxon>
        <taxon>Podospora</taxon>
    </lineage>
</organism>
<dbReference type="EMBL" id="JAFFGZ010000007">
    <property type="protein sequence ID" value="KAK4642133.1"/>
    <property type="molecule type" value="Genomic_DNA"/>
</dbReference>
<gene>
    <name evidence="1" type="ORF">QC761_512290</name>
</gene>
<comment type="caution">
    <text evidence="1">The sequence shown here is derived from an EMBL/GenBank/DDBJ whole genome shotgun (WGS) entry which is preliminary data.</text>
</comment>
<reference evidence="1 2" key="1">
    <citation type="journal article" date="2023" name="bioRxiv">
        <title>High-quality genome assemblies of four members of thePodospora anserinaspecies complex.</title>
        <authorList>
            <person name="Ament-Velasquez S.L."/>
            <person name="Vogan A.A."/>
            <person name="Wallerman O."/>
            <person name="Hartmann F."/>
            <person name="Gautier V."/>
            <person name="Silar P."/>
            <person name="Giraud T."/>
            <person name="Johannesson H."/>
        </authorList>
    </citation>
    <scope>NUCLEOTIDE SEQUENCE [LARGE SCALE GENOMIC DNA]</scope>
    <source>
        <strain evidence="1 2">CBS 112042</strain>
    </source>
</reference>
<accession>A0ABR0FFC4</accession>
<evidence type="ECO:0000313" key="2">
    <source>
        <dbReference type="Proteomes" id="UP001322138"/>
    </source>
</evidence>